<dbReference type="FunFam" id="3.30.1330.40:FF:000001">
    <property type="entry name" value="L-PSP family endoribonuclease"/>
    <property type="match status" value="1"/>
</dbReference>
<dbReference type="GO" id="GO:0005829">
    <property type="term" value="C:cytosol"/>
    <property type="evidence" value="ECO:0007669"/>
    <property type="project" value="TreeGrafter"/>
</dbReference>
<evidence type="ECO:0000256" key="1">
    <source>
        <dbReference type="ARBA" id="ARBA00010552"/>
    </source>
</evidence>
<dbReference type="CDD" id="cd00448">
    <property type="entry name" value="YjgF_YER057c_UK114_family"/>
    <property type="match status" value="1"/>
</dbReference>
<dbReference type="STRING" id="96561.Dole_1176"/>
<dbReference type="InterPro" id="IPR006056">
    <property type="entry name" value="RidA"/>
</dbReference>
<dbReference type="NCBIfam" id="TIGR00004">
    <property type="entry name" value="Rid family detoxifying hydrolase"/>
    <property type="match status" value="1"/>
</dbReference>
<gene>
    <name evidence="2" type="ordered locus">Dole_1176</name>
</gene>
<dbReference type="InterPro" id="IPR035959">
    <property type="entry name" value="RutC-like_sf"/>
</dbReference>
<dbReference type="Proteomes" id="UP000008561">
    <property type="component" value="Chromosome"/>
</dbReference>
<dbReference type="EMBL" id="CP000859">
    <property type="protein sequence ID" value="ABW66982.1"/>
    <property type="molecule type" value="Genomic_DNA"/>
</dbReference>
<evidence type="ECO:0000313" key="3">
    <source>
        <dbReference type="Proteomes" id="UP000008561"/>
    </source>
</evidence>
<protein>
    <submittedName>
        <fullName evidence="2">Putative endoribonuclease L-PSP</fullName>
    </submittedName>
</protein>
<dbReference type="InterPro" id="IPR019897">
    <property type="entry name" value="RidA_CS"/>
</dbReference>
<name>A8ZXM4_DESOH</name>
<dbReference type="PROSITE" id="PS01094">
    <property type="entry name" value="UPF0076"/>
    <property type="match status" value="1"/>
</dbReference>
<dbReference type="GO" id="GO:0019239">
    <property type="term" value="F:deaminase activity"/>
    <property type="evidence" value="ECO:0007669"/>
    <property type="project" value="TreeGrafter"/>
</dbReference>
<accession>A8ZXM4</accession>
<dbReference type="Gene3D" id="3.30.1330.40">
    <property type="entry name" value="RutC-like"/>
    <property type="match status" value="1"/>
</dbReference>
<dbReference type="PANTHER" id="PTHR11803:SF58">
    <property type="entry name" value="PROTEIN HMF1-RELATED"/>
    <property type="match status" value="1"/>
</dbReference>
<dbReference type="SUPFAM" id="SSF55298">
    <property type="entry name" value="YjgF-like"/>
    <property type="match status" value="1"/>
</dbReference>
<keyword evidence="3" id="KW-1185">Reference proteome</keyword>
<dbReference type="eggNOG" id="COG0251">
    <property type="taxonomic scope" value="Bacteria"/>
</dbReference>
<evidence type="ECO:0000313" key="2">
    <source>
        <dbReference type="EMBL" id="ABW66982.1"/>
    </source>
</evidence>
<dbReference type="KEGG" id="dol:Dole_1176"/>
<dbReference type="AlphaFoldDB" id="A8ZXM4"/>
<dbReference type="InterPro" id="IPR006175">
    <property type="entry name" value="YjgF/YER057c/UK114"/>
</dbReference>
<sequence length="130" mass="13269">MATALMDYISTDAAPAAVGPYSQAVKSGNLLFCSGSIGLVPGAKMLAGTDTASQARQALENMGAVLKAAGLGPDQVVKTTIFLVDMADFALVNDIYAGFFGGHKPARSTVQVAGLPLGARVEIECMAVFS</sequence>
<proteinExistence type="inferred from homology"/>
<dbReference type="HOGENOM" id="CLU_100715_7_3_7"/>
<comment type="similarity">
    <text evidence="1">Belongs to the RutC family.</text>
</comment>
<dbReference type="PANTHER" id="PTHR11803">
    <property type="entry name" value="2-IMINOBUTANOATE/2-IMINOPROPANOATE DEAMINASE RIDA"/>
    <property type="match status" value="1"/>
</dbReference>
<reference evidence="2 3" key="1">
    <citation type="submission" date="2007-10" db="EMBL/GenBank/DDBJ databases">
        <title>Complete sequence of Desulfococcus oleovorans Hxd3.</title>
        <authorList>
            <consortium name="US DOE Joint Genome Institute"/>
            <person name="Copeland A."/>
            <person name="Lucas S."/>
            <person name="Lapidus A."/>
            <person name="Barry K."/>
            <person name="Glavina del Rio T."/>
            <person name="Dalin E."/>
            <person name="Tice H."/>
            <person name="Pitluck S."/>
            <person name="Kiss H."/>
            <person name="Brettin T."/>
            <person name="Bruce D."/>
            <person name="Detter J.C."/>
            <person name="Han C."/>
            <person name="Schmutz J."/>
            <person name="Larimer F."/>
            <person name="Land M."/>
            <person name="Hauser L."/>
            <person name="Kyrpides N."/>
            <person name="Kim E."/>
            <person name="Wawrik B."/>
            <person name="Richardson P."/>
        </authorList>
    </citation>
    <scope>NUCLEOTIDE SEQUENCE [LARGE SCALE GENOMIC DNA]</scope>
    <source>
        <strain evidence="3">DSM 6200 / JCM 39069 / Hxd3</strain>
    </source>
</reference>
<dbReference type="Pfam" id="PF01042">
    <property type="entry name" value="Ribonuc_L-PSP"/>
    <property type="match status" value="1"/>
</dbReference>
<organism evidence="2 3">
    <name type="scientific">Desulfosudis oleivorans (strain DSM 6200 / JCM 39069 / Hxd3)</name>
    <name type="common">Desulfococcus oleovorans</name>
    <dbReference type="NCBI Taxonomy" id="96561"/>
    <lineage>
        <taxon>Bacteria</taxon>
        <taxon>Pseudomonadati</taxon>
        <taxon>Thermodesulfobacteriota</taxon>
        <taxon>Desulfobacteria</taxon>
        <taxon>Desulfobacterales</taxon>
        <taxon>Desulfosudaceae</taxon>
        <taxon>Desulfosudis</taxon>
    </lineage>
</organism>